<dbReference type="Gene3D" id="3.40.50.720">
    <property type="entry name" value="NAD(P)-binding Rossmann-like Domain"/>
    <property type="match status" value="1"/>
</dbReference>
<evidence type="ECO:0000313" key="4">
    <source>
        <dbReference type="Proteomes" id="UP000565715"/>
    </source>
</evidence>
<dbReference type="GO" id="GO:0016616">
    <property type="term" value="F:oxidoreductase activity, acting on the CH-OH group of donors, NAD or NADP as acceptor"/>
    <property type="evidence" value="ECO:0007669"/>
    <property type="project" value="TreeGrafter"/>
</dbReference>
<evidence type="ECO:0000313" key="3">
    <source>
        <dbReference type="EMBL" id="NKY36141.1"/>
    </source>
</evidence>
<dbReference type="Pfam" id="PF13561">
    <property type="entry name" value="adh_short_C2"/>
    <property type="match status" value="1"/>
</dbReference>
<evidence type="ECO:0000256" key="2">
    <source>
        <dbReference type="ARBA" id="ARBA00023002"/>
    </source>
</evidence>
<dbReference type="Pfam" id="PF00106">
    <property type="entry name" value="adh_short"/>
    <property type="match status" value="1"/>
</dbReference>
<comment type="caution">
    <text evidence="3">The sequence shown here is derived from an EMBL/GenBank/DDBJ whole genome shotgun (WGS) entry which is preliminary data.</text>
</comment>
<dbReference type="PANTHER" id="PTHR42760">
    <property type="entry name" value="SHORT-CHAIN DEHYDROGENASES/REDUCTASES FAMILY MEMBER"/>
    <property type="match status" value="1"/>
</dbReference>
<dbReference type="InterPro" id="IPR036291">
    <property type="entry name" value="NAD(P)-bd_dom_sf"/>
</dbReference>
<dbReference type="RefSeq" id="WP_068045115.1">
    <property type="nucleotide sequence ID" value="NZ_JAAXOO010000006.1"/>
</dbReference>
<dbReference type="PRINTS" id="PR00081">
    <property type="entry name" value="GDHRDH"/>
</dbReference>
<protein>
    <submittedName>
        <fullName evidence="3">SDR family oxidoreductase</fullName>
    </submittedName>
</protein>
<keyword evidence="2" id="KW-0560">Oxidoreductase</keyword>
<accession>A0A846XII3</accession>
<name>A0A846XII3_9NOCA</name>
<keyword evidence="4" id="KW-1185">Reference proteome</keyword>
<dbReference type="AlphaFoldDB" id="A0A846XII3"/>
<gene>
    <name evidence="3" type="ORF">HGA13_24165</name>
</gene>
<dbReference type="SUPFAM" id="SSF51735">
    <property type="entry name" value="NAD(P)-binding Rossmann-fold domains"/>
    <property type="match status" value="1"/>
</dbReference>
<dbReference type="Proteomes" id="UP000565715">
    <property type="component" value="Unassembled WGS sequence"/>
</dbReference>
<dbReference type="PANTHER" id="PTHR42760:SF115">
    <property type="entry name" value="3-OXOACYL-[ACYL-CARRIER-PROTEIN] REDUCTASE FABG"/>
    <property type="match status" value="1"/>
</dbReference>
<evidence type="ECO:0000256" key="1">
    <source>
        <dbReference type="ARBA" id="ARBA00006484"/>
    </source>
</evidence>
<dbReference type="NCBIfam" id="NF005395">
    <property type="entry name" value="PRK06940.1"/>
    <property type="match status" value="1"/>
</dbReference>
<sequence>MSTDVSVVVGVGGMGRAIAARIGSGRHLVLADFDERLLAGAAEQFTEQGFEVSTHRVDAGDPASVAELASAAAAAGPIRHLVHTAGVSPVKASTEAIVRVDLCGVAYVLDEFAPLMARGGAGVVIASMAGHLAQLTAEQEAELAVTPATALAGLSFLHPEPALPPMLAYPVAKRGAIIRVQAAAGAWGRAGARVNSISPGVISTAQGRDELAGESGARMRQMIEQSATGRIGTAEDIAAAATYLLDPAAGFVTGTDLLVDGGVVATMRAAMRN</sequence>
<organism evidence="3 4">
    <name type="scientific">Nocardia speluncae</name>
    <dbReference type="NCBI Taxonomy" id="419477"/>
    <lineage>
        <taxon>Bacteria</taxon>
        <taxon>Bacillati</taxon>
        <taxon>Actinomycetota</taxon>
        <taxon>Actinomycetes</taxon>
        <taxon>Mycobacteriales</taxon>
        <taxon>Nocardiaceae</taxon>
        <taxon>Nocardia</taxon>
    </lineage>
</organism>
<proteinExistence type="inferred from homology"/>
<reference evidence="3 4" key="1">
    <citation type="submission" date="2020-04" db="EMBL/GenBank/DDBJ databases">
        <title>MicrobeNet Type strains.</title>
        <authorList>
            <person name="Nicholson A.C."/>
        </authorList>
    </citation>
    <scope>NUCLEOTIDE SEQUENCE [LARGE SCALE GENOMIC DNA]</scope>
    <source>
        <strain evidence="3 4">DSM 45078</strain>
    </source>
</reference>
<dbReference type="InterPro" id="IPR002347">
    <property type="entry name" value="SDR_fam"/>
</dbReference>
<comment type="similarity">
    <text evidence="1">Belongs to the short-chain dehydrogenases/reductases (SDR) family.</text>
</comment>
<dbReference type="EMBL" id="JAAXOO010000006">
    <property type="protein sequence ID" value="NKY36141.1"/>
    <property type="molecule type" value="Genomic_DNA"/>
</dbReference>